<accession>A0A0G4EQ14</accession>
<feature type="region of interest" description="Disordered" evidence="2">
    <location>
        <begin position="238"/>
        <end position="257"/>
    </location>
</feature>
<feature type="coiled-coil region" evidence="1">
    <location>
        <begin position="103"/>
        <end position="212"/>
    </location>
</feature>
<evidence type="ECO:0000256" key="2">
    <source>
        <dbReference type="SAM" id="MobiDB-lite"/>
    </source>
</evidence>
<evidence type="ECO:0000313" key="4">
    <source>
        <dbReference type="Proteomes" id="UP000041254"/>
    </source>
</evidence>
<proteinExistence type="predicted"/>
<feature type="region of interest" description="Disordered" evidence="2">
    <location>
        <begin position="274"/>
        <end position="304"/>
    </location>
</feature>
<keyword evidence="4" id="KW-1185">Reference proteome</keyword>
<organism evidence="3 4">
    <name type="scientific">Vitrella brassicaformis (strain CCMP3155)</name>
    <dbReference type="NCBI Taxonomy" id="1169540"/>
    <lineage>
        <taxon>Eukaryota</taxon>
        <taxon>Sar</taxon>
        <taxon>Alveolata</taxon>
        <taxon>Colpodellida</taxon>
        <taxon>Vitrellaceae</taxon>
        <taxon>Vitrella</taxon>
    </lineage>
</organism>
<dbReference type="InParanoid" id="A0A0G4EQ14"/>
<dbReference type="EMBL" id="CDMY01000282">
    <property type="protein sequence ID" value="CEL99514.1"/>
    <property type="molecule type" value="Genomic_DNA"/>
</dbReference>
<gene>
    <name evidence="3" type="ORF">Vbra_20654</name>
</gene>
<feature type="compositionally biased region" description="Gly residues" evidence="2">
    <location>
        <begin position="1"/>
        <end position="13"/>
    </location>
</feature>
<evidence type="ECO:0000313" key="3">
    <source>
        <dbReference type="EMBL" id="CEL99514.1"/>
    </source>
</evidence>
<dbReference type="Proteomes" id="UP000041254">
    <property type="component" value="Unassembled WGS sequence"/>
</dbReference>
<dbReference type="AlphaFoldDB" id="A0A0G4EQ14"/>
<evidence type="ECO:0000256" key="1">
    <source>
        <dbReference type="SAM" id="Coils"/>
    </source>
</evidence>
<protein>
    <recommendedName>
        <fullName evidence="5">GRIP domain-containing protein</fullName>
    </recommendedName>
</protein>
<reference evidence="3 4" key="1">
    <citation type="submission" date="2014-11" db="EMBL/GenBank/DDBJ databases">
        <authorList>
            <person name="Zhu J."/>
            <person name="Qi W."/>
            <person name="Song R."/>
        </authorList>
    </citation>
    <scope>NUCLEOTIDE SEQUENCE [LARGE SCALE GENOMIC DNA]</scope>
</reference>
<feature type="compositionally biased region" description="Polar residues" evidence="2">
    <location>
        <begin position="20"/>
        <end position="29"/>
    </location>
</feature>
<keyword evidence="1" id="KW-0175">Coiled coil</keyword>
<feature type="region of interest" description="Disordered" evidence="2">
    <location>
        <begin position="1"/>
        <end position="32"/>
    </location>
</feature>
<sequence>MDEGVSGGLGGSSVVGSRAASPTSRSGTRSPFCEAVRDLENSFLAERKKNDAALHEIKRLQDVLRLSESASKVNTDVLRERNVALKKRCHEAESLARTSQEHLQRIKRERDAAVSAAEAAARQADSMRDEIARLEEANAKLAEEASGREAAYQAVVAQIEDLIAQRAALQAQLDDKDRQLNQAKSACDLLSVHAAERTIDRLQGELRDAHAQAEYLQCVLRAFLKGTMRKADIQRVLDRSGTASAASASATPTMRGALTPNTSCANLAHLAASSASSLPRPKRPPLPRPPAAAAAAAGGGEGGGSIWPISVQGIAERASKLMRQHSSIVGGTSSEGN</sequence>
<evidence type="ECO:0008006" key="5">
    <source>
        <dbReference type="Google" id="ProtNLM"/>
    </source>
</evidence>
<dbReference type="VEuPathDB" id="CryptoDB:Vbra_20654"/>
<name>A0A0G4EQ14_VITBC</name>